<proteinExistence type="predicted"/>
<dbReference type="Gramene" id="PNT67573">
    <property type="protein sequence ID" value="PNT67573"/>
    <property type="gene ID" value="BRADI_3g29122v3"/>
</dbReference>
<name>A0A2K2CZX1_BRADI</name>
<gene>
    <name evidence="2" type="ORF">BRADI_3g29122v3</name>
</gene>
<accession>A0A2K2CZX1</accession>
<dbReference type="PANTHER" id="PTHR34835:SF60">
    <property type="entry name" value="OS10G0490300 PROTEIN"/>
    <property type="match status" value="1"/>
</dbReference>
<reference evidence="3" key="3">
    <citation type="submission" date="2018-08" db="UniProtKB">
        <authorList>
            <consortium name="EnsemblPlants"/>
        </authorList>
    </citation>
    <scope>IDENTIFICATION</scope>
    <source>
        <strain evidence="3">cv. Bd21</strain>
    </source>
</reference>
<feature type="compositionally biased region" description="Acidic residues" evidence="1">
    <location>
        <begin position="1"/>
        <end position="13"/>
    </location>
</feature>
<dbReference type="Proteomes" id="UP000008810">
    <property type="component" value="Chromosome 3"/>
</dbReference>
<sequence length="414" mass="46325">MPDIDSASDDDGSSSDPPSESSDFAPANWHGAANAGGPAAADALKSCFRKKRKRCDAQCHHLKRQKRHEANQVPDHKKATNRGNLAWLSHIINSIPSVKKEIICGYGFPFVFHLNSSGVPRSFAQWIDDHIQPESSDIIVESGTIHLGPDTFSDVIGFGNSGFDVKVDFEGAKEQFLSLMGFSELPTIKQLGKMLLTNDLANDKYFICFMVVFLSSFLCPNSSTYPSVKYLGSLLIANDVRIYNWASSGHKWFIESVIKYQKDKSKSKALFSRSNLTLGGCMYVAAVKYLDFADFGEVKLDNSFPRTLVWKHDLIKDFARLDQKSAHEYGLRNVRDLSRTCYASASKSTCVSSYLPHFKSSLENLFRDSLHDKVVQDICNLFERSENNLGRDVMNAAGQFSYLRSTVFEMLVIN</sequence>
<dbReference type="STRING" id="15368.A0A2K2CZX1"/>
<evidence type="ECO:0000313" key="2">
    <source>
        <dbReference type="EMBL" id="PNT67573.1"/>
    </source>
</evidence>
<dbReference type="AlphaFoldDB" id="A0A2K2CZX1"/>
<evidence type="ECO:0000313" key="3">
    <source>
        <dbReference type="EnsemblPlants" id="PNT67573"/>
    </source>
</evidence>
<dbReference type="OrthoDB" id="695450at2759"/>
<feature type="region of interest" description="Disordered" evidence="1">
    <location>
        <begin position="1"/>
        <end position="38"/>
    </location>
</feature>
<protein>
    <recommendedName>
        <fullName evidence="5">Aminotransferase-like plant mobile domain-containing protein</fullName>
    </recommendedName>
</protein>
<keyword evidence="4" id="KW-1185">Reference proteome</keyword>
<organism evidence="2">
    <name type="scientific">Brachypodium distachyon</name>
    <name type="common">Purple false brome</name>
    <name type="synonym">Trachynia distachya</name>
    <dbReference type="NCBI Taxonomy" id="15368"/>
    <lineage>
        <taxon>Eukaryota</taxon>
        <taxon>Viridiplantae</taxon>
        <taxon>Streptophyta</taxon>
        <taxon>Embryophyta</taxon>
        <taxon>Tracheophyta</taxon>
        <taxon>Spermatophyta</taxon>
        <taxon>Magnoliopsida</taxon>
        <taxon>Liliopsida</taxon>
        <taxon>Poales</taxon>
        <taxon>Poaceae</taxon>
        <taxon>BOP clade</taxon>
        <taxon>Pooideae</taxon>
        <taxon>Stipodae</taxon>
        <taxon>Brachypodieae</taxon>
        <taxon>Brachypodium</taxon>
    </lineage>
</organism>
<dbReference type="EnsemblPlants" id="PNT67573">
    <property type="protein sequence ID" value="PNT67573"/>
    <property type="gene ID" value="BRADI_3g29122v3"/>
</dbReference>
<evidence type="ECO:0008006" key="5">
    <source>
        <dbReference type="Google" id="ProtNLM"/>
    </source>
</evidence>
<dbReference type="PANTHER" id="PTHR34835">
    <property type="entry name" value="OS07G0283600 PROTEIN-RELATED"/>
    <property type="match status" value="1"/>
</dbReference>
<dbReference type="EMBL" id="CM000882">
    <property type="protein sequence ID" value="PNT67573.1"/>
    <property type="molecule type" value="Genomic_DNA"/>
</dbReference>
<dbReference type="InParanoid" id="A0A2K2CZX1"/>
<feature type="compositionally biased region" description="Low complexity" evidence="1">
    <location>
        <begin position="14"/>
        <end position="38"/>
    </location>
</feature>
<reference evidence="2" key="2">
    <citation type="submission" date="2017-06" db="EMBL/GenBank/DDBJ databases">
        <title>WGS assembly of Brachypodium distachyon.</title>
        <authorList>
            <consortium name="The International Brachypodium Initiative"/>
            <person name="Lucas S."/>
            <person name="Harmon-Smith M."/>
            <person name="Lail K."/>
            <person name="Tice H."/>
            <person name="Grimwood J."/>
            <person name="Bruce D."/>
            <person name="Barry K."/>
            <person name="Shu S."/>
            <person name="Lindquist E."/>
            <person name="Wang M."/>
            <person name="Pitluck S."/>
            <person name="Vogel J.P."/>
            <person name="Garvin D.F."/>
            <person name="Mockler T.C."/>
            <person name="Schmutz J."/>
            <person name="Rokhsar D."/>
            <person name="Bevan M.W."/>
        </authorList>
    </citation>
    <scope>NUCLEOTIDE SEQUENCE</scope>
    <source>
        <strain evidence="2">Bd21</strain>
    </source>
</reference>
<evidence type="ECO:0000313" key="4">
    <source>
        <dbReference type="Proteomes" id="UP000008810"/>
    </source>
</evidence>
<evidence type="ECO:0000256" key="1">
    <source>
        <dbReference type="SAM" id="MobiDB-lite"/>
    </source>
</evidence>
<reference evidence="2 3" key="1">
    <citation type="journal article" date="2010" name="Nature">
        <title>Genome sequencing and analysis of the model grass Brachypodium distachyon.</title>
        <authorList>
            <consortium name="International Brachypodium Initiative"/>
        </authorList>
    </citation>
    <scope>NUCLEOTIDE SEQUENCE [LARGE SCALE GENOMIC DNA]</scope>
    <source>
        <strain evidence="2 3">Bd21</strain>
    </source>
</reference>